<dbReference type="PROSITE" id="PS50252">
    <property type="entry name" value="TBOX_3"/>
    <property type="match status" value="1"/>
</dbReference>
<feature type="region of interest" description="Disordered" evidence="7">
    <location>
        <begin position="96"/>
        <end position="166"/>
    </location>
</feature>
<feature type="compositionally biased region" description="Low complexity" evidence="7">
    <location>
        <begin position="876"/>
        <end position="891"/>
    </location>
</feature>
<dbReference type="GO" id="GO:0045893">
    <property type="term" value="P:positive regulation of DNA-templated transcription"/>
    <property type="evidence" value="ECO:0007669"/>
    <property type="project" value="InterPro"/>
</dbReference>
<dbReference type="PANTHER" id="PTHR11267">
    <property type="entry name" value="T-BOX PROTEIN-RELATED"/>
    <property type="match status" value="1"/>
</dbReference>
<dbReference type="Pfam" id="PF00907">
    <property type="entry name" value="T-box"/>
    <property type="match status" value="1"/>
</dbReference>
<keyword evidence="2" id="KW-0805">Transcription regulation</keyword>
<dbReference type="OrthoDB" id="7442607at2759"/>
<evidence type="ECO:0000256" key="2">
    <source>
        <dbReference type="ARBA" id="ARBA00023015"/>
    </source>
</evidence>
<evidence type="ECO:0000256" key="5">
    <source>
        <dbReference type="ARBA" id="ARBA00023242"/>
    </source>
</evidence>
<dbReference type="Proteomes" id="UP000694843">
    <property type="component" value="Unplaced"/>
</dbReference>
<dbReference type="GO" id="GO:0005634">
    <property type="term" value="C:nucleus"/>
    <property type="evidence" value="ECO:0007669"/>
    <property type="project" value="UniProtKB-SubCell"/>
</dbReference>
<dbReference type="InterPro" id="IPR018186">
    <property type="entry name" value="TF_T-box_CS"/>
</dbReference>
<feature type="region of interest" description="Disordered" evidence="7">
    <location>
        <begin position="1"/>
        <end position="46"/>
    </location>
</feature>
<name>A0A8B7N7C0_HYAAZ</name>
<feature type="region of interest" description="Disordered" evidence="7">
    <location>
        <begin position="869"/>
        <end position="891"/>
    </location>
</feature>
<proteinExistence type="predicted"/>
<feature type="region of interest" description="Disordered" evidence="7">
    <location>
        <begin position="292"/>
        <end position="329"/>
    </location>
</feature>
<feature type="compositionally biased region" description="Basic and acidic residues" evidence="7">
    <location>
        <begin position="301"/>
        <end position="321"/>
    </location>
</feature>
<protein>
    <submittedName>
        <fullName evidence="10">Uncharacterized protein LOC108667249</fullName>
    </submittedName>
</protein>
<feature type="compositionally biased region" description="Polar residues" evidence="7">
    <location>
        <begin position="256"/>
        <end position="274"/>
    </location>
</feature>
<sequence length="891" mass="98126">MEAQCFTSSFPSSSSPAIPDSSGSLPLQDLCPRGSQPQQDLCPRGSLPQQDLCPRVSLPQQDICPRGSLPQQDLCPRVSLPQQDLCPRGSLPQQDLCPRGSLPQQDLCPRGSLPQQDHYLQDPMPQQDPCNQGSLPQQDNCFLQPLPQPGLYHQSPQHQPGHCSLGSLSKQDYCPRGQFISEDRNTQGPLPSEDLSITADWANRSTVKRTYTRYGGARTSDRPPSGYNSCDLTSDDLQDLERGTEPISAGMEKSSETSITSSVLVSPTGRTCHSSDGGVDSPVMTAFQNCMSPQTRITSSTDRDAGDRGDSELTDAPRYRNDAMNIQPASNHYPAHEFGAERSDCAIKKARTSRHFQVDGATHLDSLKAGIAGKVDSNIDSTTSVTSSSFMRRSPATTVDYFNGNYDHLQTDNPHAPPCRNVPCHDSPRHTSCHDAPCHDTPCNEPHPGYSVPQPRSNEPKNFSLMSMSETRHPTSDTSDRDTTLGPNTCGDRMDTSHPSAGGQPGVPSKPLHPMLVNASASLELKSLWDDFNELGTEMIVTKAGRRMFPTFQVRLYGLDVASDYILMLNFAPVDDKRYRYAFHSSSWIVAGKADPNSPPRIHIHPDSPAKGAQWMKQLTSFDKLKLTNNQLDDNGHIILNSMHRYQPRFHIVYVNPKQEDVTRTENFKTFVFPETKFTAVTAYQNHRITQLKIASNPFAKGFRDCDPEECSTEVMSQLQSSNQHNNSTNKNNCSQQQQQQQQQRAYTASYHTAVLPKEEDCDSEASLFSRMAVGSAPLEGFFPPVGGVPYLQTPSSPATLGHNYSSDPCQYGPVYGSYGGPAAPLKSRPFSPYHRSSPCYSSSIGALHGSSVAPAPYLCTSTAPPNTVPPLYARQQQHQQQQIYQSYPNR</sequence>
<feature type="region of interest" description="Disordered" evidence="7">
    <location>
        <begin position="717"/>
        <end position="749"/>
    </location>
</feature>
<organism evidence="9 10">
    <name type="scientific">Hyalella azteca</name>
    <name type="common">Amphipod</name>
    <dbReference type="NCBI Taxonomy" id="294128"/>
    <lineage>
        <taxon>Eukaryota</taxon>
        <taxon>Metazoa</taxon>
        <taxon>Ecdysozoa</taxon>
        <taxon>Arthropoda</taxon>
        <taxon>Crustacea</taxon>
        <taxon>Multicrustacea</taxon>
        <taxon>Malacostraca</taxon>
        <taxon>Eumalacostraca</taxon>
        <taxon>Peracarida</taxon>
        <taxon>Amphipoda</taxon>
        <taxon>Senticaudata</taxon>
        <taxon>Talitrida</taxon>
        <taxon>Talitroidea</taxon>
        <taxon>Hyalellidae</taxon>
        <taxon>Hyalella</taxon>
    </lineage>
</organism>
<keyword evidence="4" id="KW-0804">Transcription</keyword>
<dbReference type="PROSITE" id="PS01283">
    <property type="entry name" value="TBOX_1"/>
    <property type="match status" value="1"/>
</dbReference>
<dbReference type="InterPro" id="IPR046360">
    <property type="entry name" value="T-box_DNA-bd"/>
</dbReference>
<evidence type="ECO:0000313" key="9">
    <source>
        <dbReference type="Proteomes" id="UP000694843"/>
    </source>
</evidence>
<gene>
    <name evidence="10" type="primary">LOC108667249</name>
</gene>
<feature type="region of interest" description="Disordered" evidence="7">
    <location>
        <begin position="214"/>
        <end position="280"/>
    </location>
</feature>
<dbReference type="InterPro" id="IPR001699">
    <property type="entry name" value="TF_T-box"/>
</dbReference>
<dbReference type="GO" id="GO:0000981">
    <property type="term" value="F:DNA-binding transcription factor activity, RNA polymerase II-specific"/>
    <property type="evidence" value="ECO:0007669"/>
    <property type="project" value="TreeGrafter"/>
</dbReference>
<reference evidence="10" key="1">
    <citation type="submission" date="2025-08" db="UniProtKB">
        <authorList>
            <consortium name="RefSeq"/>
        </authorList>
    </citation>
    <scope>IDENTIFICATION</scope>
    <source>
        <tissue evidence="10">Whole organism</tissue>
    </source>
</reference>
<comment type="subcellular location">
    <subcellularLocation>
        <location evidence="1 6">Nucleus</location>
    </subcellularLocation>
</comment>
<dbReference type="SUPFAM" id="SSF49417">
    <property type="entry name" value="p53-like transcription factors"/>
    <property type="match status" value="1"/>
</dbReference>
<accession>A0A8B7N7C0</accession>
<dbReference type="FunFam" id="2.60.40.820:FF:000006">
    <property type="entry name" value="T-box transcription factor"/>
    <property type="match status" value="1"/>
</dbReference>
<dbReference type="GeneID" id="108667249"/>
<feature type="region of interest" description="Disordered" evidence="7">
    <location>
        <begin position="469"/>
        <end position="507"/>
    </location>
</feature>
<evidence type="ECO:0000313" key="10">
    <source>
        <dbReference type="RefSeq" id="XP_018009741.2"/>
    </source>
</evidence>
<dbReference type="GO" id="GO:0001708">
    <property type="term" value="P:cell fate specification"/>
    <property type="evidence" value="ECO:0007669"/>
    <property type="project" value="TreeGrafter"/>
</dbReference>
<feature type="domain" description="T-box" evidence="8">
    <location>
        <begin position="523"/>
        <end position="705"/>
    </location>
</feature>
<feature type="compositionally biased region" description="Basic and acidic residues" evidence="7">
    <location>
        <begin position="470"/>
        <end position="483"/>
    </location>
</feature>
<evidence type="ECO:0000259" key="8">
    <source>
        <dbReference type="PROSITE" id="PS50252"/>
    </source>
</evidence>
<feature type="compositionally biased region" description="Polar residues" evidence="7">
    <location>
        <begin position="128"/>
        <end position="141"/>
    </location>
</feature>
<dbReference type="RefSeq" id="XP_018009741.2">
    <property type="nucleotide sequence ID" value="XM_018154252.2"/>
</dbReference>
<dbReference type="AlphaFoldDB" id="A0A8B7N7C0"/>
<evidence type="ECO:0000256" key="7">
    <source>
        <dbReference type="SAM" id="MobiDB-lite"/>
    </source>
</evidence>
<dbReference type="KEGG" id="hazt:108667249"/>
<dbReference type="GO" id="GO:0000978">
    <property type="term" value="F:RNA polymerase II cis-regulatory region sequence-specific DNA binding"/>
    <property type="evidence" value="ECO:0007669"/>
    <property type="project" value="InterPro"/>
</dbReference>
<dbReference type="SMART" id="SM00425">
    <property type="entry name" value="TBOX"/>
    <property type="match status" value="1"/>
</dbReference>
<evidence type="ECO:0000256" key="4">
    <source>
        <dbReference type="ARBA" id="ARBA00023163"/>
    </source>
</evidence>
<keyword evidence="9" id="KW-1185">Reference proteome</keyword>
<evidence type="ECO:0000256" key="3">
    <source>
        <dbReference type="ARBA" id="ARBA00023125"/>
    </source>
</evidence>
<dbReference type="InterPro" id="IPR008967">
    <property type="entry name" value="p53-like_TF_DNA-bd_sf"/>
</dbReference>
<comment type="caution">
    <text evidence="6">Lacks conserved residue(s) required for the propagation of feature annotation.</text>
</comment>
<dbReference type="InterPro" id="IPR036960">
    <property type="entry name" value="T-box_sf"/>
</dbReference>
<dbReference type="Gene3D" id="2.60.40.820">
    <property type="entry name" value="Transcription factor, T-box"/>
    <property type="match status" value="1"/>
</dbReference>
<dbReference type="CDD" id="cd20187">
    <property type="entry name" value="T-box_TBX1_10-like"/>
    <property type="match status" value="1"/>
</dbReference>
<keyword evidence="3 6" id="KW-0238">DNA-binding</keyword>
<feature type="compositionally biased region" description="Low complexity" evidence="7">
    <location>
        <begin position="717"/>
        <end position="744"/>
    </location>
</feature>
<dbReference type="PRINTS" id="PR00937">
    <property type="entry name" value="TBOX"/>
</dbReference>
<dbReference type="PANTHER" id="PTHR11267:SF195">
    <property type="entry name" value="OPTOMOTOR-BLIND-RELATED-GENE-1, ISOFORM A"/>
    <property type="match status" value="1"/>
</dbReference>
<feature type="compositionally biased region" description="Low complexity" evidence="7">
    <location>
        <begin position="8"/>
        <end position="24"/>
    </location>
</feature>
<evidence type="ECO:0000256" key="6">
    <source>
        <dbReference type="PROSITE-ProRule" id="PRU00201"/>
    </source>
</evidence>
<dbReference type="GO" id="GO:0000785">
    <property type="term" value="C:chromatin"/>
    <property type="evidence" value="ECO:0007669"/>
    <property type="project" value="TreeGrafter"/>
</dbReference>
<evidence type="ECO:0000256" key="1">
    <source>
        <dbReference type="ARBA" id="ARBA00004123"/>
    </source>
</evidence>
<keyword evidence="5 6" id="KW-0539">Nucleus</keyword>